<protein>
    <recommendedName>
        <fullName evidence="1">AB hydrolase-1 domain-containing protein</fullName>
    </recommendedName>
</protein>
<proteinExistence type="predicted"/>
<feature type="domain" description="AB hydrolase-1" evidence="1">
    <location>
        <begin position="34"/>
        <end position="257"/>
    </location>
</feature>
<dbReference type="STRING" id="1442371.A0A0D2JRB5"/>
<keyword evidence="3" id="KW-1185">Reference proteome</keyword>
<dbReference type="OrthoDB" id="5371334at2759"/>
<gene>
    <name evidence="2" type="ORF">Z520_11272</name>
</gene>
<dbReference type="GeneID" id="27717018"/>
<name>A0A0D2JRB5_9EURO</name>
<evidence type="ECO:0000313" key="2">
    <source>
        <dbReference type="EMBL" id="KIX92999.1"/>
    </source>
</evidence>
<sequence length="321" mass="35694">MSAFSILLPDGSAITGKDFSPSESRVPVRARPLLVLIPGGTYTVDFFDADEKHTVRTWATALGVPVVGLNRPGYGDVPVPTAMDKDGSTFIQQSGRWLHNVGLPTIWEKFAQKYEFSSIVLYGHSIGGAVAIVAASLYEEGASPYKLSGLSMAGIGCDTVYHDFLAIFDDMHRTAEVGPATPIRFPKQQQEQSMLGPVPDLYDPAILEQTERLANPIYLQELYDVEFLWPVYWARYAQSVSVPVLYNMGEHDQLWQVNDDSMRRFGAGFVKAPAVTTTISKHCLHCVEFSHQSPGYYIRLLGFAVECAIQRDLRQLLERKV</sequence>
<dbReference type="Proteomes" id="UP000053411">
    <property type="component" value="Unassembled WGS sequence"/>
</dbReference>
<dbReference type="Gene3D" id="3.40.50.1820">
    <property type="entry name" value="alpha/beta hydrolase"/>
    <property type="match status" value="1"/>
</dbReference>
<organism evidence="2 3">
    <name type="scientific">Fonsecaea multimorphosa CBS 102226</name>
    <dbReference type="NCBI Taxonomy" id="1442371"/>
    <lineage>
        <taxon>Eukaryota</taxon>
        <taxon>Fungi</taxon>
        <taxon>Dikarya</taxon>
        <taxon>Ascomycota</taxon>
        <taxon>Pezizomycotina</taxon>
        <taxon>Eurotiomycetes</taxon>
        <taxon>Chaetothyriomycetidae</taxon>
        <taxon>Chaetothyriales</taxon>
        <taxon>Herpotrichiellaceae</taxon>
        <taxon>Fonsecaea</taxon>
    </lineage>
</organism>
<accession>A0A0D2JRB5</accession>
<dbReference type="AlphaFoldDB" id="A0A0D2JRB5"/>
<evidence type="ECO:0000259" key="1">
    <source>
        <dbReference type="Pfam" id="PF12697"/>
    </source>
</evidence>
<evidence type="ECO:0000313" key="3">
    <source>
        <dbReference type="Proteomes" id="UP000053411"/>
    </source>
</evidence>
<dbReference type="RefSeq" id="XP_016627122.1">
    <property type="nucleotide sequence ID" value="XM_016781761.1"/>
</dbReference>
<dbReference type="Pfam" id="PF12697">
    <property type="entry name" value="Abhydrolase_6"/>
    <property type="match status" value="1"/>
</dbReference>
<dbReference type="VEuPathDB" id="FungiDB:Z520_11272"/>
<dbReference type="InterPro" id="IPR000073">
    <property type="entry name" value="AB_hydrolase_1"/>
</dbReference>
<dbReference type="SUPFAM" id="SSF53474">
    <property type="entry name" value="alpha/beta-Hydrolases"/>
    <property type="match status" value="1"/>
</dbReference>
<reference evidence="2 3" key="1">
    <citation type="submission" date="2015-01" db="EMBL/GenBank/DDBJ databases">
        <title>The Genome Sequence of Fonsecaea multimorphosa CBS 102226.</title>
        <authorList>
            <consortium name="The Broad Institute Genomics Platform"/>
            <person name="Cuomo C."/>
            <person name="de Hoog S."/>
            <person name="Gorbushina A."/>
            <person name="Stielow B."/>
            <person name="Teixiera M."/>
            <person name="Abouelleil A."/>
            <person name="Chapman S.B."/>
            <person name="Priest M."/>
            <person name="Young S.K."/>
            <person name="Wortman J."/>
            <person name="Nusbaum C."/>
            <person name="Birren B."/>
        </authorList>
    </citation>
    <scope>NUCLEOTIDE SEQUENCE [LARGE SCALE GENOMIC DNA]</scope>
    <source>
        <strain evidence="2 3">CBS 102226</strain>
    </source>
</reference>
<dbReference type="InterPro" id="IPR029058">
    <property type="entry name" value="AB_hydrolase_fold"/>
</dbReference>
<dbReference type="EMBL" id="KN848098">
    <property type="protein sequence ID" value="KIX92999.1"/>
    <property type="molecule type" value="Genomic_DNA"/>
</dbReference>